<dbReference type="SUPFAM" id="SSF88874">
    <property type="entry name" value="Receptor-binding domain of short tail fibre protein gp12"/>
    <property type="match status" value="1"/>
</dbReference>
<sequence>MKTKLQKTAFNLVAISLCLYSASSYSCPSVNYLGAVCFTAANFCPEKYDDANGALLSIADNNALFALIGTQYGGNGRTTFKLPDLRGRVAVGEGLGPGLSVNRQRGQYFGNERIQLSSQQIPPHQHSISGTYNISSRTERILLSEKITDVSSPNGNVYPAFPNPPIGIYTADASQAIVGNLNVDIRKGNGIAKVETKLDNSRSSLDLKQPFEVIRACIAVKGLYPARQ</sequence>
<evidence type="ECO:0000313" key="4">
    <source>
        <dbReference type="Proteomes" id="UP001149400"/>
    </source>
</evidence>
<gene>
    <name evidence="3" type="ORF">LRP50_09960</name>
</gene>
<feature type="signal peptide" evidence="1">
    <location>
        <begin position="1"/>
        <end position="26"/>
    </location>
</feature>
<dbReference type="Proteomes" id="UP001149400">
    <property type="component" value="Unassembled WGS sequence"/>
</dbReference>
<accession>A0ABT5R0S1</accession>
<dbReference type="Gene3D" id="3.90.1340.10">
    <property type="entry name" value="Phage tail collar domain"/>
    <property type="match status" value="1"/>
</dbReference>
<evidence type="ECO:0000259" key="2">
    <source>
        <dbReference type="Pfam" id="PF07484"/>
    </source>
</evidence>
<name>A0ABT5R0S1_9GAMM</name>
<dbReference type="RefSeq" id="WP_274164308.1">
    <property type="nucleotide sequence ID" value="NZ_JAJUBC010000009.1"/>
</dbReference>
<feature type="chain" id="PRO_5046351007" evidence="1">
    <location>
        <begin position="27"/>
        <end position="228"/>
    </location>
</feature>
<organism evidence="3 4">
    <name type="scientific">Enterovibrio gelatinilyticus</name>
    <dbReference type="NCBI Taxonomy" id="2899819"/>
    <lineage>
        <taxon>Bacteria</taxon>
        <taxon>Pseudomonadati</taxon>
        <taxon>Pseudomonadota</taxon>
        <taxon>Gammaproteobacteria</taxon>
        <taxon>Vibrionales</taxon>
        <taxon>Vibrionaceae</taxon>
        <taxon>Enterovibrio</taxon>
    </lineage>
</organism>
<evidence type="ECO:0000256" key="1">
    <source>
        <dbReference type="SAM" id="SignalP"/>
    </source>
</evidence>
<dbReference type="PROSITE" id="PS51257">
    <property type="entry name" value="PROKAR_LIPOPROTEIN"/>
    <property type="match status" value="1"/>
</dbReference>
<feature type="domain" description="Phage tail collar" evidence="2">
    <location>
        <begin position="34"/>
        <end position="89"/>
    </location>
</feature>
<proteinExistence type="predicted"/>
<reference evidence="3" key="1">
    <citation type="submission" date="2021-12" db="EMBL/GenBank/DDBJ databases">
        <title>Enterovibrio ZSDZ35 sp. nov. and Enterovibrio ZSDZ42 sp. nov., isolated from coastal seawater in Qingdao.</title>
        <authorList>
            <person name="Zhang P."/>
        </authorList>
    </citation>
    <scope>NUCLEOTIDE SEQUENCE</scope>
    <source>
        <strain evidence="3">ZSDZ42</strain>
    </source>
</reference>
<keyword evidence="1" id="KW-0732">Signal</keyword>
<evidence type="ECO:0000313" key="3">
    <source>
        <dbReference type="EMBL" id="MDD1793450.1"/>
    </source>
</evidence>
<dbReference type="InterPro" id="IPR037053">
    <property type="entry name" value="Phage_tail_collar_dom_sf"/>
</dbReference>
<protein>
    <submittedName>
        <fullName evidence="3">Tail fiber protein</fullName>
    </submittedName>
</protein>
<dbReference type="Pfam" id="PF07484">
    <property type="entry name" value="Collar"/>
    <property type="match status" value="1"/>
</dbReference>
<dbReference type="InterPro" id="IPR011083">
    <property type="entry name" value="Phage_tail_collar_dom"/>
</dbReference>
<keyword evidence="4" id="KW-1185">Reference proteome</keyword>
<dbReference type="EMBL" id="JAJUBC010000009">
    <property type="protein sequence ID" value="MDD1793450.1"/>
    <property type="molecule type" value="Genomic_DNA"/>
</dbReference>
<comment type="caution">
    <text evidence="3">The sequence shown here is derived from an EMBL/GenBank/DDBJ whole genome shotgun (WGS) entry which is preliminary data.</text>
</comment>